<feature type="compositionally biased region" description="Polar residues" evidence="4">
    <location>
        <begin position="9"/>
        <end position="25"/>
    </location>
</feature>
<keyword evidence="1" id="KW-0677">Repeat</keyword>
<evidence type="ECO:0000313" key="5">
    <source>
        <dbReference type="Proteomes" id="UP000504634"/>
    </source>
</evidence>
<feature type="region of interest" description="Disordered" evidence="4">
    <location>
        <begin position="1"/>
        <end position="28"/>
    </location>
</feature>
<organism evidence="5 6">
    <name type="scientific">Drosophila lebanonensis</name>
    <name type="common">Fruit fly</name>
    <name type="synonym">Scaptodrosophila lebanonensis</name>
    <dbReference type="NCBI Taxonomy" id="7225"/>
    <lineage>
        <taxon>Eukaryota</taxon>
        <taxon>Metazoa</taxon>
        <taxon>Ecdysozoa</taxon>
        <taxon>Arthropoda</taxon>
        <taxon>Hexapoda</taxon>
        <taxon>Insecta</taxon>
        <taxon>Pterygota</taxon>
        <taxon>Neoptera</taxon>
        <taxon>Endopterygota</taxon>
        <taxon>Diptera</taxon>
        <taxon>Brachycera</taxon>
        <taxon>Muscomorpha</taxon>
        <taxon>Ephydroidea</taxon>
        <taxon>Drosophilidae</taxon>
        <taxon>Scaptodrosophila</taxon>
    </lineage>
</organism>
<proteinExistence type="predicted"/>
<dbReference type="Proteomes" id="UP000504634">
    <property type="component" value="Unplaced"/>
</dbReference>
<gene>
    <name evidence="6" type="primary">LOC115626633</name>
</gene>
<dbReference type="AlphaFoldDB" id="A0A6J2TSP1"/>
<protein>
    <submittedName>
        <fullName evidence="6">Uncharacterized protein LOC115626633</fullName>
    </submittedName>
</protein>
<accession>A0A6J2TSP1</accession>
<dbReference type="GO" id="GO:0006355">
    <property type="term" value="P:regulation of DNA-templated transcription"/>
    <property type="evidence" value="ECO:0007669"/>
    <property type="project" value="TreeGrafter"/>
</dbReference>
<feature type="region of interest" description="Disordered" evidence="4">
    <location>
        <begin position="1025"/>
        <end position="1044"/>
    </location>
</feature>
<dbReference type="GeneID" id="115626633"/>
<reference evidence="6" key="1">
    <citation type="submission" date="2025-08" db="UniProtKB">
        <authorList>
            <consortium name="RefSeq"/>
        </authorList>
    </citation>
    <scope>IDENTIFICATION</scope>
    <source>
        <strain evidence="6">11010-0011.00</strain>
        <tissue evidence="6">Whole body</tissue>
    </source>
</reference>
<evidence type="ECO:0000313" key="6">
    <source>
        <dbReference type="RefSeq" id="XP_030377937.1"/>
    </source>
</evidence>
<dbReference type="RefSeq" id="XP_030377937.1">
    <property type="nucleotide sequence ID" value="XM_030522077.1"/>
</dbReference>
<dbReference type="OrthoDB" id="21095at2759"/>
<dbReference type="InterPro" id="IPR002093">
    <property type="entry name" value="BRCA2_repeat"/>
</dbReference>
<name>A0A6J2TSP1_DROLE</name>
<evidence type="ECO:0000256" key="1">
    <source>
        <dbReference type="ARBA" id="ARBA00022737"/>
    </source>
</evidence>
<dbReference type="InterPro" id="IPR015525">
    <property type="entry name" value="BRCA2"/>
</dbReference>
<dbReference type="PANTHER" id="PTHR11289:SF0">
    <property type="entry name" value="BREAST CANCER TYPE 2 SUSCEPTIBILITY PROTEIN"/>
    <property type="match status" value="1"/>
</dbReference>
<feature type="compositionally biased region" description="Polar residues" evidence="4">
    <location>
        <begin position="1057"/>
        <end position="1076"/>
    </location>
</feature>
<evidence type="ECO:0000256" key="2">
    <source>
        <dbReference type="ARBA" id="ARBA00022763"/>
    </source>
</evidence>
<dbReference type="GO" id="GO:0000724">
    <property type="term" value="P:double-strand break repair via homologous recombination"/>
    <property type="evidence" value="ECO:0007669"/>
    <property type="project" value="InterPro"/>
</dbReference>
<sequence length="1120" mass="125469">MDVDMLEDSVSSSPTAENTNDSIHSQRYRRRTRRKIFENHNRELRTQDIEAEEEDLCQADRLDCLRARHERQKQYPPASMQFVTAESQLQREHTESDDIALGLTNTELIILCNEVEQQTANIDTIEQTSESIVQTILDDFCSSPSDVQEDLTISFIYPYYRFRNKNTLTYSRTTRRRQDTTQEREDDRLSCSSELSVQEDYTSYVPTAAVLSNWDANSSQRICENLLNLSACLSEHGPNLDKSAHDSTSPFYETAQGSIYGTSRQDLPRGSSATNVQDRTLQDMISSGLPLVGDEKCKGDKEINKAFNMGHDDKSLIKQKAPPISLPHSSIKTNVIDEDVSNELNQKEWSDDDSSFFLHYNTQDPATKSIDSCNGKENQDVNALHVIDSLQSSLSSIANRVPDVKLQALTEIFCKKGSENETSKHHSKPVQHSKIPLNETIILDEFSHKNKGTDINENGVNIFDMTLSEWQLLPDLSEDTNAMSKEVPSYMKECKADATPHSPNQLKGIHLVNEHKNGLEYKRQVKDFRSTFEKINLVSEKTGKHGDIISDCQDMGGSRTSFSKAVPESDIMKYQQTDIPETMGFRTTSDKAIVVSDEALKHGAKIISDIIEYQQVDVPETIGFRTASDKAIVVSDKARKHGEKIISDVMECQQVDIPETMGFRTASDKAIVVSDEALKHGARIISDIIEYQQVDVPETMGFRTASDKAIVVSDKARKHGEKIISDVMECQQVDIPETMGFRTASDKAIVVSDDALKHGAKIISDIIECQKFDVPETIGFRTASDKAIVVSDKARKHAEKIISDVMECQQVDVLETMGFRTAADKPIVVSDKARKHGEQIISDIMECQQGDVSETMGIGSLYNKAILVSDKAQINADKVILEIKETVSGLNKSKLVEIPKLVELPAIEKERETDHDSMNSHSKLKLLYKTQKENDDVSNNHSESNVELQNTVNSNINLKRKLLDFNDTPTTPLNVKRMMQKSTSQNILETPRTMQQELSGQLAESTNMDNNTPNSIISRRNLSLTMRRKKRSSSTDVRKQTDTVLTPVRGCTEFSPVLTSTSTPLPSRKGNGSNGDENLVDTPKPKQGSEYLEVPSGSSSCTSAHKTRRLGLRFPRKYPN</sequence>
<keyword evidence="2" id="KW-0227">DNA damage</keyword>
<dbReference type="PROSITE" id="PS50138">
    <property type="entry name" value="BRCA2_REPEAT"/>
    <property type="match status" value="1"/>
</dbReference>
<feature type="region of interest" description="Disordered" evidence="4">
    <location>
        <begin position="1055"/>
        <end position="1120"/>
    </location>
</feature>
<feature type="compositionally biased region" description="Basic residues" evidence="4">
    <location>
        <begin position="1105"/>
        <end position="1120"/>
    </location>
</feature>
<dbReference type="PANTHER" id="PTHR11289">
    <property type="entry name" value="BREAST CANCER TYPE 2 SUSCEPTIBILITY PROTEIN BRCA2"/>
    <property type="match status" value="1"/>
</dbReference>
<keyword evidence="5" id="KW-1185">Reference proteome</keyword>
<keyword evidence="3" id="KW-0234">DNA repair</keyword>
<evidence type="ECO:0000256" key="3">
    <source>
        <dbReference type="ARBA" id="ARBA00023204"/>
    </source>
</evidence>
<evidence type="ECO:0000256" key="4">
    <source>
        <dbReference type="SAM" id="MobiDB-lite"/>
    </source>
</evidence>